<keyword evidence="1" id="KW-1133">Transmembrane helix</keyword>
<comment type="caution">
    <text evidence="2">The sequence shown here is derived from an EMBL/GenBank/DDBJ whole genome shotgun (WGS) entry which is preliminary data.</text>
</comment>
<keyword evidence="1" id="KW-0812">Transmembrane</keyword>
<proteinExistence type="predicted"/>
<gene>
    <name evidence="2" type="ORF">B7P33_05450</name>
</gene>
<name>A0A2A4GFD0_9FLAO</name>
<dbReference type="EMBL" id="NBWU01000001">
    <property type="protein sequence ID" value="PCE66734.1"/>
    <property type="molecule type" value="Genomic_DNA"/>
</dbReference>
<dbReference type="Proteomes" id="UP000219559">
    <property type="component" value="Unassembled WGS sequence"/>
</dbReference>
<feature type="transmembrane region" description="Helical" evidence="1">
    <location>
        <begin position="12"/>
        <end position="30"/>
    </location>
</feature>
<keyword evidence="1" id="KW-0472">Membrane</keyword>
<sequence length="128" mass="14572">MRLSNNFITKYRINIFVYACLIGTTSYFYSCSDDDALSGCYKDRKVVDTVVNVEGTIRGKGVFCNDFTIEPDEKSSSRPLGVLFPCNLEENYKTDDIKVVFSGKIYESFDTEDICADFFEITSIRTIN</sequence>
<evidence type="ECO:0000313" key="2">
    <source>
        <dbReference type="EMBL" id="PCE66734.1"/>
    </source>
</evidence>
<dbReference type="AlphaFoldDB" id="A0A2A4GFD0"/>
<protein>
    <submittedName>
        <fullName evidence="2">Uncharacterized protein</fullName>
    </submittedName>
</protein>
<accession>A0A2A4GFD0</accession>
<organism evidence="2 3">
    <name type="scientific">Sediminicola luteus</name>
    <dbReference type="NCBI Taxonomy" id="319238"/>
    <lineage>
        <taxon>Bacteria</taxon>
        <taxon>Pseudomonadati</taxon>
        <taxon>Bacteroidota</taxon>
        <taxon>Flavobacteriia</taxon>
        <taxon>Flavobacteriales</taxon>
        <taxon>Flavobacteriaceae</taxon>
        <taxon>Sediminicola</taxon>
    </lineage>
</organism>
<reference evidence="2 3" key="1">
    <citation type="submission" date="2017-04" db="EMBL/GenBank/DDBJ databases">
        <title>A new member of the family Flavobacteriaceae isolated from ascidians.</title>
        <authorList>
            <person name="Chen L."/>
        </authorList>
    </citation>
    <scope>NUCLEOTIDE SEQUENCE [LARGE SCALE GENOMIC DNA]</scope>
    <source>
        <strain evidence="2 3">HQA918</strain>
    </source>
</reference>
<evidence type="ECO:0000256" key="1">
    <source>
        <dbReference type="SAM" id="Phobius"/>
    </source>
</evidence>
<keyword evidence="3" id="KW-1185">Reference proteome</keyword>
<evidence type="ECO:0000313" key="3">
    <source>
        <dbReference type="Proteomes" id="UP000219559"/>
    </source>
</evidence>